<dbReference type="Proteomes" id="UP000579812">
    <property type="component" value="Unassembled WGS sequence"/>
</dbReference>
<sequence>MFLLGGGLHCLDWVHLLSAAILWPQMGGKSPVAERAVQVWPVIMKYVDAVKQKKLPNPGTASYDTIEAAQADPFIIAKLQFFLAISRTFNPFLTKYQTDEPVLPFLVKDLSELLKKSLLRRF</sequence>
<feature type="chain" id="PRO_5029605715" evidence="1">
    <location>
        <begin position="20"/>
        <end position="122"/>
    </location>
</feature>
<organism evidence="2 3">
    <name type="scientific">Onychostoma macrolepis</name>
    <dbReference type="NCBI Taxonomy" id="369639"/>
    <lineage>
        <taxon>Eukaryota</taxon>
        <taxon>Metazoa</taxon>
        <taxon>Chordata</taxon>
        <taxon>Craniata</taxon>
        <taxon>Vertebrata</taxon>
        <taxon>Euteleostomi</taxon>
        <taxon>Actinopterygii</taxon>
        <taxon>Neopterygii</taxon>
        <taxon>Teleostei</taxon>
        <taxon>Ostariophysi</taxon>
        <taxon>Cypriniformes</taxon>
        <taxon>Cyprinidae</taxon>
        <taxon>Acrossocheilinae</taxon>
        <taxon>Onychostoma</taxon>
    </lineage>
</organism>
<accession>A0A7J6D4N7</accession>
<protein>
    <submittedName>
        <fullName evidence="2">Uncharacterized protein</fullName>
    </submittedName>
</protein>
<keyword evidence="3" id="KW-1185">Reference proteome</keyword>
<comment type="caution">
    <text evidence="2">The sequence shown here is derived from an EMBL/GenBank/DDBJ whole genome shotgun (WGS) entry which is preliminary data.</text>
</comment>
<dbReference type="EMBL" id="JAAMOB010000004">
    <property type="protein sequence ID" value="KAF4114191.1"/>
    <property type="molecule type" value="Genomic_DNA"/>
</dbReference>
<reference evidence="2 3" key="1">
    <citation type="submission" date="2020-04" db="EMBL/GenBank/DDBJ databases">
        <title>Chromosome-level genome assembly of a cyprinid fish Onychostoma macrolepis by integration of Nanopore Sequencing, Bionano and Hi-C technology.</title>
        <authorList>
            <person name="Wang D."/>
        </authorList>
    </citation>
    <scope>NUCLEOTIDE SEQUENCE [LARGE SCALE GENOMIC DNA]</scope>
    <source>
        <strain evidence="2">SWU-2019</strain>
        <tissue evidence="2">Muscle</tissue>
    </source>
</reference>
<feature type="signal peptide" evidence="1">
    <location>
        <begin position="1"/>
        <end position="19"/>
    </location>
</feature>
<evidence type="ECO:0000256" key="1">
    <source>
        <dbReference type="SAM" id="SignalP"/>
    </source>
</evidence>
<keyword evidence="1" id="KW-0732">Signal</keyword>
<evidence type="ECO:0000313" key="3">
    <source>
        <dbReference type="Proteomes" id="UP000579812"/>
    </source>
</evidence>
<evidence type="ECO:0000313" key="2">
    <source>
        <dbReference type="EMBL" id="KAF4114191.1"/>
    </source>
</evidence>
<proteinExistence type="predicted"/>
<dbReference type="AlphaFoldDB" id="A0A7J6D4N7"/>
<gene>
    <name evidence="2" type="ORF">G5714_004414</name>
</gene>
<name>A0A7J6D4N7_9TELE</name>